<protein>
    <submittedName>
        <fullName evidence="3">Uncharacterized protein</fullName>
    </submittedName>
</protein>
<reference evidence="3" key="1">
    <citation type="journal article" date="2019" name="Sci. Rep.">
        <title>Draft genome of Tanacetum cinerariifolium, the natural source of mosquito coil.</title>
        <authorList>
            <person name="Yamashiro T."/>
            <person name="Shiraishi A."/>
            <person name="Satake H."/>
            <person name="Nakayama K."/>
        </authorList>
    </citation>
    <scope>NUCLEOTIDE SEQUENCE</scope>
</reference>
<feature type="chain" id="PRO_5025686643" evidence="2">
    <location>
        <begin position="16"/>
        <end position="1673"/>
    </location>
</feature>
<feature type="signal peptide" evidence="2">
    <location>
        <begin position="1"/>
        <end position="15"/>
    </location>
</feature>
<feature type="compositionally biased region" description="Basic residues" evidence="1">
    <location>
        <begin position="1531"/>
        <end position="1540"/>
    </location>
</feature>
<comment type="caution">
    <text evidence="3">The sequence shown here is derived from an EMBL/GenBank/DDBJ whole genome shotgun (WGS) entry which is preliminary data.</text>
</comment>
<dbReference type="EMBL" id="BKCJ010000012">
    <property type="protein sequence ID" value="GEU28637.1"/>
    <property type="molecule type" value="Genomic_DNA"/>
</dbReference>
<organism evidence="3">
    <name type="scientific">Tanacetum cinerariifolium</name>
    <name type="common">Dalmatian daisy</name>
    <name type="synonym">Chrysanthemum cinerariifolium</name>
    <dbReference type="NCBI Taxonomy" id="118510"/>
    <lineage>
        <taxon>Eukaryota</taxon>
        <taxon>Viridiplantae</taxon>
        <taxon>Streptophyta</taxon>
        <taxon>Embryophyta</taxon>
        <taxon>Tracheophyta</taxon>
        <taxon>Spermatophyta</taxon>
        <taxon>Magnoliopsida</taxon>
        <taxon>eudicotyledons</taxon>
        <taxon>Gunneridae</taxon>
        <taxon>Pentapetalae</taxon>
        <taxon>asterids</taxon>
        <taxon>campanulids</taxon>
        <taxon>Asterales</taxon>
        <taxon>Asteraceae</taxon>
        <taxon>Asteroideae</taxon>
        <taxon>Anthemideae</taxon>
        <taxon>Anthemidinae</taxon>
        <taxon>Tanacetum</taxon>
    </lineage>
</organism>
<gene>
    <name evidence="3" type="ORF">Tci_000615</name>
</gene>
<feature type="region of interest" description="Disordered" evidence="1">
    <location>
        <begin position="1357"/>
        <end position="1437"/>
    </location>
</feature>
<proteinExistence type="predicted"/>
<feature type="compositionally biased region" description="Basic and acidic residues" evidence="1">
    <location>
        <begin position="1294"/>
        <end position="1315"/>
    </location>
</feature>
<sequence>MVTWLALAAHSAAMAAPESRFEGAVIVRSWGFFTGFVRRLAEGKVIHSIGQQAQHLGHHAHLPGNHGVAAPGGNHAGGARGESVGRHQERHRVRVHLRHRCVDIAGAQRDDLDAIRFELQAQRFAVADHCRLGCAVRLRAGQPANAGHAADAHQPRRRALRLHGGDERRERGGGGDQVGGDDVFEHRVAIRLASVSPRRASRPRVAPCRAYCVASAAPMPLEAPVMKTRWWVTSGGMAPPRQRGKLQHLLLVRFRLGDQHVHHLEALRVQLAFRGGRFRAFVGHGRRGHVLAVDGEHRPRIDAVGFHHRGRLAHVALHAEAAVDVDELLAVDALLGDEIESHFVAVHAVAVDVHLGEDLGVHGVVHQAHGFERVEQFLLRQVGARARNVHALEDDGVTLFFHPGGQRRVERVAVRAGVGRRMPTGPQRSSTWRSLRTLLRISELASSFPFRLLLIPDDCNVDAVFGQFTAHLVHRLDLMERADTHAVQHPGIGGAVRQRGLKAQQRQLAARALGVGHFAERARLQIVDVFLVARSRSRSRSCSGAARVAAACRRRLARRRRRDIGGGRLLRFLCRRRGGGRGGRRALDPVDHRLQRIGRRGRGWRRCGSGRRRLARQILGGSARRFLVAVHRFVRIGGLSRSGFRRLAGASLVGERRGALVDHQRHHHGHGQADDQADHDADEGIALLARSHARSAEIHCAGSPRLHFVGSGDADQRQAVAQHLARGDHERDAGRLERCVVDQHALGKVKAVQVGRQVAQVERDLVRAQFRLRARQRFRVRGQGGQQRRLGGRRQWRQVHVAQRCFVAGPLFQHAADARMGVLHVIHRVFIRGFQRDVHVEHEFGVGFARNEEEAHGVATLGDVAAARPFDQVAHGDVRAGALGDLDFLAALHDGDHLVQHVVGEALRNAQANGLQAGAHAGDGAVVVGTLDVDGLVVTALELDDVVRDVGDEVGIGAVGLAHHAVLVVAVVLGAQPQRAFFLVGLAGLVEHVDGRIDLAVLVQRRFEVVIVELDAERLQVDILLVAQVRDGKRADRFDVVDVARGGGRCAVRRRHGFFGLEILGDVGDVVAVVGRLGPGRIARLVAAQARLHRVGQGLDLHAGVVVIELAGDVVTLGAEQRRQGVAQRGLAAVAHVQRTGRVGGHEFDDHALAGAGRAVAVRCALRQHGLDHGLLGGCSDAQIDEAGTGDIDRLHQAGGGRICLERIDQARGQFARIHLELLGQLHGDVAGDVAVGRIARTLEHHVGIHFSASEDGGEGGLEQGGDILFLLGEHEQGRTRAARQPCARVQACRADRIPDGPESRFARVQPDRRGPGRGAGTHRHQPAAGAGPGLGPPGPGRVAADARRHAGHQLPLHAPAGSERNAGGPDGAQGARAAGGRLAGMRAGADQRPRRDRAVRRIHRGGPDRDGRRSAPGHRARQGHGQRRAAPLPARAPEPARHCLAAAAGALELPAMVDRRRARGLAAGLAGRAHDRQHGAAAHAARQHPQEHGGRLPGHPGSGRHGRHPHRPVRGAPGQTGGRGPDPRVCRRRGLRAGRGRPAGRAAAGRGRRHARARRVRGARRQDLPHPGTGRRPGHRAGCGSQAPGARGREPGTPATDRRTEGGRRRGHGLVGWPAVRPHPGRCAVHGVGHRAPPPRYPLVAPQGRYDPTCNTFRQNRRQSLADACPRW</sequence>
<name>A0A699GGB9_TANCI</name>
<feature type="compositionally biased region" description="Basic residues" evidence="1">
    <location>
        <begin position="1503"/>
        <end position="1514"/>
    </location>
</feature>
<feature type="region of interest" description="Disordered" evidence="1">
    <location>
        <begin position="1294"/>
        <end position="1345"/>
    </location>
</feature>
<evidence type="ECO:0000256" key="1">
    <source>
        <dbReference type="SAM" id="MobiDB-lite"/>
    </source>
</evidence>
<evidence type="ECO:0000313" key="3">
    <source>
        <dbReference type="EMBL" id="GEU28637.1"/>
    </source>
</evidence>
<accession>A0A699GGB9</accession>
<feature type="region of interest" description="Disordered" evidence="1">
    <location>
        <begin position="1470"/>
        <end position="1620"/>
    </location>
</feature>
<feature type="compositionally biased region" description="Low complexity" evidence="1">
    <location>
        <begin position="1373"/>
        <end position="1389"/>
    </location>
</feature>
<feature type="compositionally biased region" description="Basic residues" evidence="1">
    <location>
        <begin position="1551"/>
        <end position="1564"/>
    </location>
</feature>
<keyword evidence="2" id="KW-0732">Signal</keyword>
<evidence type="ECO:0000256" key="2">
    <source>
        <dbReference type="SAM" id="SignalP"/>
    </source>
</evidence>
<feature type="compositionally biased region" description="Basic residues" evidence="1">
    <location>
        <begin position="1395"/>
        <end position="1405"/>
    </location>
</feature>
<feature type="region of interest" description="Disordered" evidence="1">
    <location>
        <begin position="58"/>
        <end position="87"/>
    </location>
</feature>
<feature type="compositionally biased region" description="Basic residues" evidence="1">
    <location>
        <begin position="1416"/>
        <end position="1428"/>
    </location>
</feature>